<keyword evidence="5" id="KW-1185">Reference proteome</keyword>
<dbReference type="AlphaFoldDB" id="A0A6A6UFF7"/>
<evidence type="ECO:0000313" key="5">
    <source>
        <dbReference type="Proteomes" id="UP000799302"/>
    </source>
</evidence>
<dbReference type="GO" id="GO:0008033">
    <property type="term" value="P:tRNA processing"/>
    <property type="evidence" value="ECO:0007669"/>
    <property type="project" value="UniProtKB-KW"/>
</dbReference>
<gene>
    <name evidence="4" type="ORF">BT63DRAFT_454365</name>
</gene>
<feature type="domain" description="CMP/dCMP-type deaminase" evidence="3">
    <location>
        <begin position="176"/>
        <end position="356"/>
    </location>
</feature>
<sequence length="402" mass="43951">MDTDKAPQDAISIYDRLKPLRTKAEVQASNEVVHVYVVEIPSKSTSALLKIVKTAIPSYDVTNLQHLRRLAKEEFLPPHLKLNTPTDIDTLHLLICPTAAITVAELQAAFTLAANLFEPLQSSIRTVTVPFHAPTSAAQAAEWTDKYWPIVYKNTNPHGPHPALIARAQKELAANGDAQVYMRLAEDVAAQAVEFDCGERIGAVVVERTSKAKNGTRVVAVAGDGRYTGMVNSSGHRAPGEKGNVLAHPVLRVIAMVAAKRRAEEESSVSGDDDSTSDMTDIAASTVLADMPLTPLEKIYSEQSDNLEPHGYLCLDLELYLTHEPCVMCSMAILHSRFGRVVFGQLMPKTGALSAEADSLGYGLFWRREQLNWKFLCWELKPSVPDDTPSPRAGTVDSDLQV</sequence>
<dbReference type="PANTHER" id="PTHR11079:SF156">
    <property type="entry name" value="INACTIVE TRNA-SPECIFIC ADENOSINE DEAMINASE-LIKE PROTEIN 3-RELATED"/>
    <property type="match status" value="1"/>
</dbReference>
<organism evidence="4 5">
    <name type="scientific">Microthyrium microscopicum</name>
    <dbReference type="NCBI Taxonomy" id="703497"/>
    <lineage>
        <taxon>Eukaryota</taxon>
        <taxon>Fungi</taxon>
        <taxon>Dikarya</taxon>
        <taxon>Ascomycota</taxon>
        <taxon>Pezizomycotina</taxon>
        <taxon>Dothideomycetes</taxon>
        <taxon>Dothideomycetes incertae sedis</taxon>
        <taxon>Microthyriales</taxon>
        <taxon>Microthyriaceae</taxon>
        <taxon>Microthyrium</taxon>
    </lineage>
</organism>
<proteinExistence type="inferred from homology"/>
<dbReference type="Gene3D" id="3.40.140.10">
    <property type="entry name" value="Cytidine Deaminase, domain 2"/>
    <property type="match status" value="1"/>
</dbReference>
<keyword evidence="1" id="KW-0819">tRNA processing</keyword>
<evidence type="ECO:0000259" key="3">
    <source>
        <dbReference type="PROSITE" id="PS51747"/>
    </source>
</evidence>
<dbReference type="PROSITE" id="PS51747">
    <property type="entry name" value="CYT_DCMP_DEAMINASES_2"/>
    <property type="match status" value="1"/>
</dbReference>
<dbReference type="GO" id="GO:0005737">
    <property type="term" value="C:cytoplasm"/>
    <property type="evidence" value="ECO:0007669"/>
    <property type="project" value="TreeGrafter"/>
</dbReference>
<reference evidence="4" key="1">
    <citation type="journal article" date="2020" name="Stud. Mycol.">
        <title>101 Dothideomycetes genomes: a test case for predicting lifestyles and emergence of pathogens.</title>
        <authorList>
            <person name="Haridas S."/>
            <person name="Albert R."/>
            <person name="Binder M."/>
            <person name="Bloem J."/>
            <person name="Labutti K."/>
            <person name="Salamov A."/>
            <person name="Andreopoulos B."/>
            <person name="Baker S."/>
            <person name="Barry K."/>
            <person name="Bills G."/>
            <person name="Bluhm B."/>
            <person name="Cannon C."/>
            <person name="Castanera R."/>
            <person name="Culley D."/>
            <person name="Daum C."/>
            <person name="Ezra D."/>
            <person name="Gonzalez J."/>
            <person name="Henrissat B."/>
            <person name="Kuo A."/>
            <person name="Liang C."/>
            <person name="Lipzen A."/>
            <person name="Lutzoni F."/>
            <person name="Magnuson J."/>
            <person name="Mondo S."/>
            <person name="Nolan M."/>
            <person name="Ohm R."/>
            <person name="Pangilinan J."/>
            <person name="Park H.-J."/>
            <person name="Ramirez L."/>
            <person name="Alfaro M."/>
            <person name="Sun H."/>
            <person name="Tritt A."/>
            <person name="Yoshinaga Y."/>
            <person name="Zwiers L.-H."/>
            <person name="Turgeon B."/>
            <person name="Goodwin S."/>
            <person name="Spatafora J."/>
            <person name="Crous P."/>
            <person name="Grigoriev I."/>
        </authorList>
    </citation>
    <scope>NUCLEOTIDE SEQUENCE</scope>
    <source>
        <strain evidence="4">CBS 115976</strain>
    </source>
</reference>
<evidence type="ECO:0000313" key="4">
    <source>
        <dbReference type="EMBL" id="KAF2670183.1"/>
    </source>
</evidence>
<dbReference type="InterPro" id="IPR002125">
    <property type="entry name" value="CMP_dCMP_dom"/>
</dbReference>
<dbReference type="CDD" id="cd01285">
    <property type="entry name" value="nucleoside_deaminase"/>
    <property type="match status" value="1"/>
</dbReference>
<name>A0A6A6UFF7_9PEZI</name>
<dbReference type="OrthoDB" id="3180714at2759"/>
<dbReference type="InterPro" id="IPR016193">
    <property type="entry name" value="Cytidine_deaminase-like"/>
</dbReference>
<evidence type="ECO:0000256" key="1">
    <source>
        <dbReference type="ARBA" id="ARBA00022694"/>
    </source>
</evidence>
<comment type="similarity">
    <text evidence="2">Belongs to the cytidine and deoxycytidylate deaminase family. ADAT3 subfamily.</text>
</comment>
<dbReference type="PANTHER" id="PTHR11079">
    <property type="entry name" value="CYTOSINE DEAMINASE FAMILY MEMBER"/>
    <property type="match status" value="1"/>
</dbReference>
<accession>A0A6A6UFF7</accession>
<dbReference type="Pfam" id="PF00383">
    <property type="entry name" value="dCMP_cyt_deam_1"/>
    <property type="match status" value="1"/>
</dbReference>
<dbReference type="GO" id="GO:0052717">
    <property type="term" value="F:tRNA-specific adenosine-34 deaminase activity"/>
    <property type="evidence" value="ECO:0007669"/>
    <property type="project" value="TreeGrafter"/>
</dbReference>
<dbReference type="GO" id="GO:0005634">
    <property type="term" value="C:nucleus"/>
    <property type="evidence" value="ECO:0007669"/>
    <property type="project" value="TreeGrafter"/>
</dbReference>
<protein>
    <submittedName>
        <fullName evidence="4">Cytidine deaminase-like protein</fullName>
    </submittedName>
</protein>
<evidence type="ECO:0000256" key="2">
    <source>
        <dbReference type="ARBA" id="ARBA00038160"/>
    </source>
</evidence>
<dbReference type="SUPFAM" id="SSF53927">
    <property type="entry name" value="Cytidine deaminase-like"/>
    <property type="match status" value="1"/>
</dbReference>
<dbReference type="EMBL" id="MU004234">
    <property type="protein sequence ID" value="KAF2670183.1"/>
    <property type="molecule type" value="Genomic_DNA"/>
</dbReference>
<dbReference type="Proteomes" id="UP000799302">
    <property type="component" value="Unassembled WGS sequence"/>
</dbReference>